<dbReference type="Proteomes" id="UP001470230">
    <property type="component" value="Unassembled WGS sequence"/>
</dbReference>
<proteinExistence type="predicted"/>
<accession>A0ABR2HHC3</accession>
<protein>
    <submittedName>
        <fullName evidence="1">Uncharacterized protein</fullName>
    </submittedName>
</protein>
<keyword evidence="2" id="KW-1185">Reference proteome</keyword>
<sequence length="169" mass="19796">MFQHIQKLPRLDLRCPLSGIIKEYVDVLIFEDMFHLVKCCRYRFVCGSDICPSLSSYQETFGLEDFRKIGIKDYILDHSKAKKMDDDLPLLFFSSENVETAIRIGRIDLLLALLPCYLLLSSVLSEGLSREQRLEKVNLGFSIALTYYKEYVNYDFTKGLQSRKSKWWK</sequence>
<organism evidence="1 2">
    <name type="scientific">Tritrichomonas musculus</name>
    <dbReference type="NCBI Taxonomy" id="1915356"/>
    <lineage>
        <taxon>Eukaryota</taxon>
        <taxon>Metamonada</taxon>
        <taxon>Parabasalia</taxon>
        <taxon>Tritrichomonadida</taxon>
        <taxon>Tritrichomonadidae</taxon>
        <taxon>Tritrichomonas</taxon>
    </lineage>
</organism>
<reference evidence="1 2" key="1">
    <citation type="submission" date="2024-04" db="EMBL/GenBank/DDBJ databases">
        <title>Tritrichomonas musculus Genome.</title>
        <authorList>
            <person name="Alves-Ferreira E."/>
            <person name="Grigg M."/>
            <person name="Lorenzi H."/>
            <person name="Galac M."/>
        </authorList>
    </citation>
    <scope>NUCLEOTIDE SEQUENCE [LARGE SCALE GENOMIC DNA]</scope>
    <source>
        <strain evidence="1 2">EAF2021</strain>
    </source>
</reference>
<gene>
    <name evidence="1" type="ORF">M9Y10_019814</name>
</gene>
<dbReference type="EMBL" id="JAPFFF010000028">
    <property type="protein sequence ID" value="KAK8847230.1"/>
    <property type="molecule type" value="Genomic_DNA"/>
</dbReference>
<evidence type="ECO:0000313" key="1">
    <source>
        <dbReference type="EMBL" id="KAK8847230.1"/>
    </source>
</evidence>
<evidence type="ECO:0000313" key="2">
    <source>
        <dbReference type="Proteomes" id="UP001470230"/>
    </source>
</evidence>
<name>A0ABR2HHC3_9EUKA</name>
<comment type="caution">
    <text evidence="1">The sequence shown here is derived from an EMBL/GenBank/DDBJ whole genome shotgun (WGS) entry which is preliminary data.</text>
</comment>